<proteinExistence type="predicted"/>
<feature type="domain" description="RRM" evidence="4">
    <location>
        <begin position="13"/>
        <end position="95"/>
    </location>
</feature>
<feature type="domain" description="RRM" evidence="4">
    <location>
        <begin position="111"/>
        <end position="191"/>
    </location>
</feature>
<name>I0YRJ8_COCSC</name>
<protein>
    <submittedName>
        <fullName evidence="5">RNA-binding domain-containing protein</fullName>
    </submittedName>
</protein>
<comment type="caution">
    <text evidence="5">The sequence shown here is derived from an EMBL/GenBank/DDBJ whole genome shotgun (WGS) entry which is preliminary data.</text>
</comment>
<dbReference type="InterPro" id="IPR000504">
    <property type="entry name" value="RRM_dom"/>
</dbReference>
<dbReference type="InterPro" id="IPR012677">
    <property type="entry name" value="Nucleotide-bd_a/b_plait_sf"/>
</dbReference>
<keyword evidence="2 3" id="KW-0694">RNA-binding</keyword>
<dbReference type="EMBL" id="AGSI01000013">
    <property type="protein sequence ID" value="EIE21017.1"/>
    <property type="molecule type" value="Genomic_DNA"/>
</dbReference>
<feature type="non-terminal residue" evidence="5">
    <location>
        <position position="344"/>
    </location>
</feature>
<dbReference type="Gene3D" id="3.30.70.330">
    <property type="match status" value="2"/>
</dbReference>
<dbReference type="Pfam" id="PF00076">
    <property type="entry name" value="RRM_1"/>
    <property type="match status" value="2"/>
</dbReference>
<keyword evidence="1" id="KW-0677">Repeat</keyword>
<evidence type="ECO:0000313" key="6">
    <source>
        <dbReference type="Proteomes" id="UP000007264"/>
    </source>
</evidence>
<keyword evidence="6" id="KW-1185">Reference proteome</keyword>
<dbReference type="GO" id="GO:0003723">
    <property type="term" value="F:RNA binding"/>
    <property type="evidence" value="ECO:0007669"/>
    <property type="project" value="UniProtKB-UniRule"/>
</dbReference>
<dbReference type="PROSITE" id="PS50102">
    <property type="entry name" value="RRM"/>
    <property type="match status" value="2"/>
</dbReference>
<dbReference type="Proteomes" id="UP000007264">
    <property type="component" value="Unassembled WGS sequence"/>
</dbReference>
<dbReference type="GeneID" id="17038999"/>
<dbReference type="PANTHER" id="PTHR24012">
    <property type="entry name" value="RNA BINDING PROTEIN"/>
    <property type="match status" value="1"/>
</dbReference>
<accession>I0YRJ8</accession>
<gene>
    <name evidence="5" type="ORF">COCSUDRAFT_30221</name>
</gene>
<evidence type="ECO:0000256" key="3">
    <source>
        <dbReference type="PROSITE-ProRule" id="PRU00176"/>
    </source>
</evidence>
<reference evidence="5 6" key="1">
    <citation type="journal article" date="2012" name="Genome Biol.">
        <title>The genome of the polar eukaryotic microalga coccomyxa subellipsoidea reveals traits of cold adaptation.</title>
        <authorList>
            <person name="Blanc G."/>
            <person name="Agarkova I."/>
            <person name="Grimwood J."/>
            <person name="Kuo A."/>
            <person name="Brueggeman A."/>
            <person name="Dunigan D."/>
            <person name="Gurnon J."/>
            <person name="Ladunga I."/>
            <person name="Lindquist E."/>
            <person name="Lucas S."/>
            <person name="Pangilinan J."/>
            <person name="Proschold T."/>
            <person name="Salamov A."/>
            <person name="Schmutz J."/>
            <person name="Weeks D."/>
            <person name="Yamada T."/>
            <person name="Claverie J.M."/>
            <person name="Grigoriev I."/>
            <person name="Van Etten J."/>
            <person name="Lomsadze A."/>
            <person name="Borodovsky M."/>
        </authorList>
    </citation>
    <scope>NUCLEOTIDE SEQUENCE [LARGE SCALE GENOMIC DNA]</scope>
    <source>
        <strain evidence="5 6">C-169</strain>
    </source>
</reference>
<evidence type="ECO:0000256" key="2">
    <source>
        <dbReference type="ARBA" id="ARBA00022884"/>
    </source>
</evidence>
<dbReference type="KEGG" id="csl:COCSUDRAFT_30221"/>
<organism evidence="5 6">
    <name type="scientific">Coccomyxa subellipsoidea (strain C-169)</name>
    <name type="common">Green microalga</name>
    <dbReference type="NCBI Taxonomy" id="574566"/>
    <lineage>
        <taxon>Eukaryota</taxon>
        <taxon>Viridiplantae</taxon>
        <taxon>Chlorophyta</taxon>
        <taxon>core chlorophytes</taxon>
        <taxon>Trebouxiophyceae</taxon>
        <taxon>Trebouxiophyceae incertae sedis</taxon>
        <taxon>Coccomyxaceae</taxon>
        <taxon>Coccomyxa</taxon>
        <taxon>Coccomyxa subellipsoidea</taxon>
    </lineage>
</organism>
<dbReference type="SUPFAM" id="SSF54928">
    <property type="entry name" value="RNA-binding domain, RBD"/>
    <property type="match status" value="2"/>
</dbReference>
<dbReference type="RefSeq" id="XP_005645561.1">
    <property type="nucleotide sequence ID" value="XM_005645504.1"/>
</dbReference>
<dbReference type="SMART" id="SM00360">
    <property type="entry name" value="RRM"/>
    <property type="match status" value="2"/>
</dbReference>
<dbReference type="OrthoDB" id="410044at2759"/>
<dbReference type="eggNOG" id="KOG0146">
    <property type="taxonomic scope" value="Eukaryota"/>
</dbReference>
<dbReference type="InterPro" id="IPR035979">
    <property type="entry name" value="RBD_domain_sf"/>
</dbReference>
<dbReference type="AlphaFoldDB" id="I0YRJ8"/>
<evidence type="ECO:0000256" key="1">
    <source>
        <dbReference type="ARBA" id="ARBA00022737"/>
    </source>
</evidence>
<evidence type="ECO:0000259" key="4">
    <source>
        <dbReference type="PROSITE" id="PS50102"/>
    </source>
</evidence>
<evidence type="ECO:0000313" key="5">
    <source>
        <dbReference type="EMBL" id="EIE21017.1"/>
    </source>
</evidence>
<sequence length="344" mass="36092">MLPRMGEPVASEPRLFVGQVPSDVREEDLWPLFTPFGTVRNLHMLKGSDGKPRGCAMVLFQRWAQAEAAAEALDGQLVLETGGQRKPLVVHFANPRRAPPGQPAEPGIAPRKLFVGQVPRDVTEDTLRPLFEPYGDIEHINILRTHRGQSAGCAFVQFQKWAQAEVAMEAHNGKTRLGNSEVPLVVKFADAKRKDAVAGQMHGGWMGGQMGPPRHLDMYGNNLGNGLMGGQLGGIGGMGEYHNLGGMLNDNGLLSLGIGNGGPYGMQDPNFLANGLLGGSLANSLGAGALADSLGLTQGLATMPNAPQNLQGGLPAGFGMGGLGNGPDALASVRLLDNGFGKLG</sequence>